<dbReference type="RefSeq" id="WP_055463910.1">
    <property type="nucleotide sequence ID" value="NZ_CYHG01000010.1"/>
</dbReference>
<dbReference type="PANTHER" id="PTHR22602">
    <property type="entry name" value="TRANSFERASE CAF17, MITOCHONDRIAL-RELATED"/>
    <property type="match status" value="1"/>
</dbReference>
<sequence length="303" mass="33320">MQLQQLLSETLPATSYGHSRDLGVISIQGPDSAKLLQGQTTADMKLVNEHASVFGAVCTPKGRIIANFYILQKADNAFLMVLKQDVLEMLLAHLKKYAVFFKTELCDVSEQYHVSSLFALTDTLEPQAQYPLAIPTTYQEGCSQLILNNTYYQETLTVALAAEELPAAEDPAAHKVMELLAARPLLGKEHLEEILPQWINMHRNGGISFTKGCYTGQEIVARMKYRGKSKKHLALCVCEGPLKIGAELMSEEGKAIGTVFDAAPIDNRHVAQLILNVEQSEVGSATVEGYEISLIPLPYELGN</sequence>
<dbReference type="Gene3D" id="2.40.30.160">
    <property type="match status" value="1"/>
</dbReference>
<dbReference type="AlphaFoldDB" id="A0A0K6IPN3"/>
<dbReference type="Pfam" id="PF01571">
    <property type="entry name" value="GCV_T"/>
    <property type="match status" value="1"/>
</dbReference>
<dbReference type="OrthoDB" id="9796287at2"/>
<evidence type="ECO:0000313" key="3">
    <source>
        <dbReference type="Proteomes" id="UP000182769"/>
    </source>
</evidence>
<feature type="domain" description="GCVT N-terminal" evidence="1">
    <location>
        <begin position="22"/>
        <end position="114"/>
    </location>
</feature>
<accession>A0A0K6IPN3</accession>
<name>A0A0K6IPN3_9GAMM</name>
<protein>
    <submittedName>
        <fullName evidence="2">Folate-binding protein YgfZ</fullName>
    </submittedName>
</protein>
<evidence type="ECO:0000313" key="2">
    <source>
        <dbReference type="EMBL" id="CUB05267.1"/>
    </source>
</evidence>
<dbReference type="PIRSF" id="PIRSF006487">
    <property type="entry name" value="GcvT"/>
    <property type="match status" value="1"/>
</dbReference>
<dbReference type="Proteomes" id="UP000182769">
    <property type="component" value="Unassembled WGS sequence"/>
</dbReference>
<organism evidence="2 3">
    <name type="scientific">Marinomonas fungiae</name>
    <dbReference type="NCBI Taxonomy" id="1137284"/>
    <lineage>
        <taxon>Bacteria</taxon>
        <taxon>Pseudomonadati</taxon>
        <taxon>Pseudomonadota</taxon>
        <taxon>Gammaproteobacteria</taxon>
        <taxon>Oceanospirillales</taxon>
        <taxon>Oceanospirillaceae</taxon>
        <taxon>Marinomonas</taxon>
    </lineage>
</organism>
<dbReference type="SUPFAM" id="SSF103025">
    <property type="entry name" value="Folate-binding domain"/>
    <property type="match status" value="1"/>
</dbReference>
<gene>
    <name evidence="2" type="ORF">Ga0061065_11016</name>
</gene>
<dbReference type="InterPro" id="IPR006222">
    <property type="entry name" value="GCVT_N"/>
</dbReference>
<dbReference type="InterPro" id="IPR017703">
    <property type="entry name" value="YgfZ/GCV_T_CS"/>
</dbReference>
<dbReference type="PANTHER" id="PTHR22602:SF0">
    <property type="entry name" value="TRANSFERASE CAF17, MITOCHONDRIAL-RELATED"/>
    <property type="match status" value="1"/>
</dbReference>
<keyword evidence="3" id="KW-1185">Reference proteome</keyword>
<proteinExistence type="predicted"/>
<dbReference type="EMBL" id="CYHG01000010">
    <property type="protein sequence ID" value="CUB05267.1"/>
    <property type="molecule type" value="Genomic_DNA"/>
</dbReference>
<dbReference type="NCBIfam" id="TIGR03317">
    <property type="entry name" value="ygfZ_signature"/>
    <property type="match status" value="1"/>
</dbReference>
<evidence type="ECO:0000259" key="1">
    <source>
        <dbReference type="Pfam" id="PF01571"/>
    </source>
</evidence>
<reference evidence="3" key="1">
    <citation type="submission" date="2015-08" db="EMBL/GenBank/DDBJ databases">
        <authorList>
            <person name="Varghese N."/>
        </authorList>
    </citation>
    <scope>NUCLEOTIDE SEQUENCE [LARGE SCALE GENOMIC DNA]</scope>
    <source>
        <strain evidence="3">JCM 18476</strain>
    </source>
</reference>
<dbReference type="InterPro" id="IPR045179">
    <property type="entry name" value="YgfZ/GcvT"/>
</dbReference>
<dbReference type="STRING" id="1137284.GCA_001418205_02857"/>
<dbReference type="Gene3D" id="3.30.70.1400">
    <property type="entry name" value="Aminomethyltransferase beta-barrel domains"/>
    <property type="match status" value="1"/>
</dbReference>
<dbReference type="GO" id="GO:0016226">
    <property type="term" value="P:iron-sulfur cluster assembly"/>
    <property type="evidence" value="ECO:0007669"/>
    <property type="project" value="TreeGrafter"/>
</dbReference>